<feature type="transmembrane region" description="Helical" evidence="1">
    <location>
        <begin position="55"/>
        <end position="73"/>
    </location>
</feature>
<reference evidence="2" key="1">
    <citation type="submission" date="2023-03" db="UniProtKB">
        <authorList>
            <consortium name="EnsemblPlants"/>
        </authorList>
    </citation>
    <scope>IDENTIFICATION</scope>
</reference>
<keyword evidence="1" id="KW-0472">Membrane</keyword>
<evidence type="ECO:0000313" key="2">
    <source>
        <dbReference type="EnsemblPlants" id="MELO3C032807.2.1"/>
    </source>
</evidence>
<protein>
    <submittedName>
        <fullName evidence="2">Uncharacterized protein</fullName>
    </submittedName>
</protein>
<dbReference type="Gramene" id="MELO3C032807.2.1">
    <property type="protein sequence ID" value="MELO3C032807.2.1"/>
    <property type="gene ID" value="MELO3C032807.2"/>
</dbReference>
<sequence>MAPSKISASARLLTQKKFNSNLVSAKPWDQKGQDMGGKLKRPYYMVVRRNKLYELRFVSLVFGTIWIKGIGMRPMMPGDSKSGNKIVYLKVNMSAYVGVIIGRANPVVNLCVSRSR</sequence>
<proteinExistence type="predicted"/>
<organism evidence="2">
    <name type="scientific">Cucumis melo</name>
    <name type="common">Muskmelon</name>
    <dbReference type="NCBI Taxonomy" id="3656"/>
    <lineage>
        <taxon>Eukaryota</taxon>
        <taxon>Viridiplantae</taxon>
        <taxon>Streptophyta</taxon>
        <taxon>Embryophyta</taxon>
        <taxon>Tracheophyta</taxon>
        <taxon>Spermatophyta</taxon>
        <taxon>Magnoliopsida</taxon>
        <taxon>eudicotyledons</taxon>
        <taxon>Gunneridae</taxon>
        <taxon>Pentapetalae</taxon>
        <taxon>rosids</taxon>
        <taxon>fabids</taxon>
        <taxon>Cucurbitales</taxon>
        <taxon>Cucurbitaceae</taxon>
        <taxon>Benincaseae</taxon>
        <taxon>Cucumis</taxon>
    </lineage>
</organism>
<feature type="transmembrane region" description="Helical" evidence="1">
    <location>
        <begin position="93"/>
        <end position="112"/>
    </location>
</feature>
<name>A0A9I9EEW2_CUCME</name>
<dbReference type="AlphaFoldDB" id="A0A9I9EEW2"/>
<keyword evidence="1" id="KW-0812">Transmembrane</keyword>
<accession>A0A9I9EEW2</accession>
<evidence type="ECO:0000256" key="1">
    <source>
        <dbReference type="SAM" id="Phobius"/>
    </source>
</evidence>
<dbReference type="EnsemblPlants" id="MELO3C032807.2.1">
    <property type="protein sequence ID" value="MELO3C032807.2.1"/>
    <property type="gene ID" value="MELO3C032807.2"/>
</dbReference>
<keyword evidence="1" id="KW-1133">Transmembrane helix</keyword>